<evidence type="ECO:0000313" key="4">
    <source>
        <dbReference type="Proteomes" id="UP001204953"/>
    </source>
</evidence>
<dbReference type="Proteomes" id="UP001204953">
    <property type="component" value="Unassembled WGS sequence"/>
</dbReference>
<keyword evidence="4" id="KW-1185">Reference proteome</keyword>
<gene>
    <name evidence="3" type="ORF">NJ959_23365</name>
</gene>
<feature type="domain" description="Putative restriction endonuclease" evidence="2">
    <location>
        <begin position="11"/>
        <end position="168"/>
    </location>
</feature>
<keyword evidence="1" id="KW-0175">Coiled coil</keyword>
<keyword evidence="3" id="KW-0540">Nuclease</keyword>
<protein>
    <submittedName>
        <fullName evidence="3">Uma2 family endonuclease</fullName>
    </submittedName>
</protein>
<accession>A0AAE3KPI4</accession>
<sequence length="237" mass="27902">MYDLPSELVGESGLPDEFHRIQADALTQTCQPANHPLDQVFIASDLNLYYDPRHPQWYKRPDWFLVLGVSRFTQQEDLRLSYLVWQEGIAPFMVVELLSPTTEQEDLGQTLREVNKPPTKWQVYEQILRIPYYVIFDRYTNRLRVFRLEATRYQELSLPDSRLWLAEVQLGLGIWQGAFEGTTGLWLRWYDANGEWFPTYQEEAAKERLRAQRAELKAAQLAEKLRSLGLDPDSFDR</sequence>
<reference evidence="3" key="1">
    <citation type="submission" date="2022-06" db="EMBL/GenBank/DDBJ databases">
        <title>New cyanobacteria of genus Symplocastrum in benthos of Lake Baikal.</title>
        <authorList>
            <person name="Sorokovikova E."/>
            <person name="Tikhonova I."/>
            <person name="Krasnopeev A."/>
            <person name="Evseev P."/>
            <person name="Gladkikh A."/>
            <person name="Belykh O."/>
        </authorList>
    </citation>
    <scope>NUCLEOTIDE SEQUENCE</scope>
    <source>
        <strain evidence="3">BBK-W-15</strain>
    </source>
</reference>
<dbReference type="CDD" id="cd06260">
    <property type="entry name" value="DUF820-like"/>
    <property type="match status" value="1"/>
</dbReference>
<dbReference type="PANTHER" id="PTHR33352:SF3">
    <property type="entry name" value="SLR1612 PROTEIN"/>
    <property type="match status" value="1"/>
</dbReference>
<dbReference type="InterPro" id="IPR011335">
    <property type="entry name" value="Restrct_endonuc-II-like"/>
</dbReference>
<dbReference type="Gene3D" id="3.90.1570.10">
    <property type="entry name" value="tt1808, chain A"/>
    <property type="match status" value="1"/>
</dbReference>
<keyword evidence="3" id="KW-0255">Endonuclease</keyword>
<keyword evidence="3" id="KW-0378">Hydrolase</keyword>
<name>A0AAE3KPI4_9CYAN</name>
<dbReference type="GO" id="GO:0004519">
    <property type="term" value="F:endonuclease activity"/>
    <property type="evidence" value="ECO:0007669"/>
    <property type="project" value="UniProtKB-KW"/>
</dbReference>
<dbReference type="Pfam" id="PF05685">
    <property type="entry name" value="Uma2"/>
    <property type="match status" value="1"/>
</dbReference>
<feature type="coiled-coil region" evidence="1">
    <location>
        <begin position="202"/>
        <end position="231"/>
    </location>
</feature>
<dbReference type="InterPro" id="IPR008538">
    <property type="entry name" value="Uma2"/>
</dbReference>
<dbReference type="EMBL" id="JAMZMM010000320">
    <property type="protein sequence ID" value="MCP2731369.1"/>
    <property type="molecule type" value="Genomic_DNA"/>
</dbReference>
<evidence type="ECO:0000313" key="3">
    <source>
        <dbReference type="EMBL" id="MCP2731369.1"/>
    </source>
</evidence>
<organism evidence="3 4">
    <name type="scientific">Limnofasciculus baicalensis BBK-W-15</name>
    <dbReference type="NCBI Taxonomy" id="2699891"/>
    <lineage>
        <taxon>Bacteria</taxon>
        <taxon>Bacillati</taxon>
        <taxon>Cyanobacteriota</taxon>
        <taxon>Cyanophyceae</taxon>
        <taxon>Coleofasciculales</taxon>
        <taxon>Coleofasciculaceae</taxon>
        <taxon>Limnofasciculus</taxon>
        <taxon>Limnofasciculus baicalensis</taxon>
    </lineage>
</organism>
<evidence type="ECO:0000259" key="2">
    <source>
        <dbReference type="Pfam" id="PF05685"/>
    </source>
</evidence>
<dbReference type="AlphaFoldDB" id="A0AAE3KPI4"/>
<evidence type="ECO:0000256" key="1">
    <source>
        <dbReference type="SAM" id="Coils"/>
    </source>
</evidence>
<comment type="caution">
    <text evidence="3">The sequence shown here is derived from an EMBL/GenBank/DDBJ whole genome shotgun (WGS) entry which is preliminary data.</text>
</comment>
<dbReference type="InterPro" id="IPR012296">
    <property type="entry name" value="Nuclease_put_TT1808"/>
</dbReference>
<proteinExistence type="predicted"/>
<dbReference type="PANTHER" id="PTHR33352">
    <property type="entry name" value="SLR1095 PROTEIN"/>
    <property type="match status" value="1"/>
</dbReference>
<dbReference type="SUPFAM" id="SSF52980">
    <property type="entry name" value="Restriction endonuclease-like"/>
    <property type="match status" value="1"/>
</dbReference>